<dbReference type="AlphaFoldDB" id="A0A5S5MEE4"/>
<accession>A0A5S5MEE4</accession>
<name>A0A5S5MEE4_9BACT</name>
<dbReference type="RefSeq" id="WP_139449579.1">
    <property type="nucleotide sequence ID" value="NZ_VDMB01000015.1"/>
</dbReference>
<gene>
    <name evidence="1" type="ORF">FIM25_11865</name>
</gene>
<dbReference type="EMBL" id="VDMB01000015">
    <property type="protein sequence ID" value="TYT74101.1"/>
    <property type="molecule type" value="Genomic_DNA"/>
</dbReference>
<evidence type="ECO:0000313" key="2">
    <source>
        <dbReference type="Proteomes" id="UP000321899"/>
    </source>
</evidence>
<sequence>MSPDFGGAITIGFGEQERGEHTWSSGEGILRLSGGHVARVRYIPKKHGEIIILQYHLPFYLDKDKRVRIKAMQDNWESVKNGLPPYEIEIGATLEILPGYDFRKPLSLSGSVPVTVQIVYE</sequence>
<organism evidence="1 2">
    <name type="scientific">Desulfobotulus mexicanus</name>
    <dbReference type="NCBI Taxonomy" id="2586642"/>
    <lineage>
        <taxon>Bacteria</taxon>
        <taxon>Pseudomonadati</taxon>
        <taxon>Thermodesulfobacteriota</taxon>
        <taxon>Desulfobacteria</taxon>
        <taxon>Desulfobacterales</taxon>
        <taxon>Desulfobacteraceae</taxon>
        <taxon>Desulfobotulus</taxon>
    </lineage>
</organism>
<keyword evidence="2" id="KW-1185">Reference proteome</keyword>
<reference evidence="1 2" key="1">
    <citation type="submission" date="2019-06" db="EMBL/GenBank/DDBJ databases">
        <title>Desulfobotulus mexicanus sp. nov., a novel sulfate-reducing bacterium isolated from the sediment of an alkaline crater lake in Mexico.</title>
        <authorList>
            <person name="Hirschler-Rea A."/>
        </authorList>
    </citation>
    <scope>NUCLEOTIDE SEQUENCE [LARGE SCALE GENOMIC DNA]</scope>
    <source>
        <strain evidence="1 2">PAR22N</strain>
    </source>
</reference>
<dbReference type="Proteomes" id="UP000321899">
    <property type="component" value="Unassembled WGS sequence"/>
</dbReference>
<protein>
    <submittedName>
        <fullName evidence="1">Uncharacterized protein</fullName>
    </submittedName>
</protein>
<comment type="caution">
    <text evidence="1">The sequence shown here is derived from an EMBL/GenBank/DDBJ whole genome shotgun (WGS) entry which is preliminary data.</text>
</comment>
<proteinExistence type="predicted"/>
<evidence type="ECO:0000313" key="1">
    <source>
        <dbReference type="EMBL" id="TYT74101.1"/>
    </source>
</evidence>